<keyword evidence="10 18" id="KW-0808">Transferase</keyword>
<comment type="similarity">
    <text evidence="5 18">Belongs to the CDS family.</text>
</comment>
<evidence type="ECO:0000256" key="18">
    <source>
        <dbReference type="RuleBase" id="RU003938"/>
    </source>
</evidence>
<feature type="transmembrane region" description="Helical" evidence="20">
    <location>
        <begin position="131"/>
        <end position="150"/>
    </location>
</feature>
<organism evidence="21 22">
    <name type="scientific">Leptogranulimonas caecicola</name>
    <dbReference type="NCBI Taxonomy" id="2894156"/>
    <lineage>
        <taxon>Bacteria</taxon>
        <taxon>Bacillati</taxon>
        <taxon>Actinomycetota</taxon>
        <taxon>Coriobacteriia</taxon>
        <taxon>Coriobacteriales</taxon>
        <taxon>Kribbibacteriaceae</taxon>
        <taxon>Leptogranulimonas</taxon>
    </lineage>
</organism>
<keyword evidence="13 20" id="KW-1133">Transmembrane helix</keyword>
<evidence type="ECO:0000256" key="10">
    <source>
        <dbReference type="ARBA" id="ARBA00022679"/>
    </source>
</evidence>
<feature type="region of interest" description="Disordered" evidence="19">
    <location>
        <begin position="1"/>
        <end position="23"/>
    </location>
</feature>
<dbReference type="InterPro" id="IPR000374">
    <property type="entry name" value="PC_trans"/>
</dbReference>
<dbReference type="GO" id="GO:0016024">
    <property type="term" value="P:CDP-diacylglycerol biosynthetic process"/>
    <property type="evidence" value="ECO:0007669"/>
    <property type="project" value="TreeGrafter"/>
</dbReference>
<protein>
    <recommendedName>
        <fullName evidence="7 18">Phosphatidate cytidylyltransferase</fullName>
        <ecNumber evidence="6 18">2.7.7.41</ecNumber>
    </recommendedName>
</protein>
<evidence type="ECO:0000256" key="12">
    <source>
        <dbReference type="ARBA" id="ARBA00022695"/>
    </source>
</evidence>
<dbReference type="PANTHER" id="PTHR46382">
    <property type="entry name" value="PHOSPHATIDATE CYTIDYLYLTRANSFERASE"/>
    <property type="match status" value="1"/>
</dbReference>
<evidence type="ECO:0000256" key="5">
    <source>
        <dbReference type="ARBA" id="ARBA00010185"/>
    </source>
</evidence>
<keyword evidence="17" id="KW-1208">Phospholipid metabolism</keyword>
<gene>
    <name evidence="21" type="ORF">ATTO_09900</name>
</gene>
<evidence type="ECO:0000256" key="4">
    <source>
        <dbReference type="ARBA" id="ARBA00005189"/>
    </source>
</evidence>
<evidence type="ECO:0000256" key="16">
    <source>
        <dbReference type="ARBA" id="ARBA00023209"/>
    </source>
</evidence>
<dbReference type="PROSITE" id="PS01315">
    <property type="entry name" value="CDS"/>
    <property type="match status" value="1"/>
</dbReference>
<keyword evidence="8" id="KW-1003">Cell membrane</keyword>
<evidence type="ECO:0000256" key="8">
    <source>
        <dbReference type="ARBA" id="ARBA00022475"/>
    </source>
</evidence>
<keyword evidence="11 18" id="KW-0812">Transmembrane</keyword>
<evidence type="ECO:0000313" key="22">
    <source>
        <dbReference type="Proteomes" id="UP001431186"/>
    </source>
</evidence>
<evidence type="ECO:0000313" key="21">
    <source>
        <dbReference type="EMBL" id="BDC91118.1"/>
    </source>
</evidence>
<evidence type="ECO:0000256" key="9">
    <source>
        <dbReference type="ARBA" id="ARBA00022516"/>
    </source>
</evidence>
<comment type="subcellular location">
    <subcellularLocation>
        <location evidence="2">Cell membrane</location>
        <topology evidence="2">Multi-pass membrane protein</topology>
    </subcellularLocation>
</comment>
<comment type="pathway">
    <text evidence="4">Lipid metabolism.</text>
</comment>
<dbReference type="PANTHER" id="PTHR46382:SF1">
    <property type="entry name" value="PHOSPHATIDATE CYTIDYLYLTRANSFERASE"/>
    <property type="match status" value="1"/>
</dbReference>
<evidence type="ECO:0000256" key="3">
    <source>
        <dbReference type="ARBA" id="ARBA00005119"/>
    </source>
</evidence>
<feature type="transmembrane region" description="Helical" evidence="20">
    <location>
        <begin position="188"/>
        <end position="215"/>
    </location>
</feature>
<evidence type="ECO:0000256" key="17">
    <source>
        <dbReference type="ARBA" id="ARBA00023264"/>
    </source>
</evidence>
<feature type="transmembrane region" description="Helical" evidence="20">
    <location>
        <begin position="162"/>
        <end position="182"/>
    </location>
</feature>
<dbReference type="RefSeq" id="WP_265591233.1">
    <property type="nucleotide sequence ID" value="NZ_AP025285.1"/>
</dbReference>
<evidence type="ECO:0000256" key="11">
    <source>
        <dbReference type="ARBA" id="ARBA00022692"/>
    </source>
</evidence>
<dbReference type="AlphaFoldDB" id="A0AAU9C4H2"/>
<keyword evidence="15 20" id="KW-0472">Membrane</keyword>
<evidence type="ECO:0000256" key="6">
    <source>
        <dbReference type="ARBA" id="ARBA00012487"/>
    </source>
</evidence>
<evidence type="ECO:0000256" key="20">
    <source>
        <dbReference type="SAM" id="Phobius"/>
    </source>
</evidence>
<comment type="catalytic activity">
    <reaction evidence="1 18">
        <text>a 1,2-diacyl-sn-glycero-3-phosphate + CTP + H(+) = a CDP-1,2-diacyl-sn-glycerol + diphosphate</text>
        <dbReference type="Rhea" id="RHEA:16229"/>
        <dbReference type="ChEBI" id="CHEBI:15378"/>
        <dbReference type="ChEBI" id="CHEBI:33019"/>
        <dbReference type="ChEBI" id="CHEBI:37563"/>
        <dbReference type="ChEBI" id="CHEBI:58332"/>
        <dbReference type="ChEBI" id="CHEBI:58608"/>
        <dbReference type="EC" id="2.7.7.41"/>
    </reaction>
</comment>
<proteinExistence type="inferred from homology"/>
<evidence type="ECO:0000256" key="15">
    <source>
        <dbReference type="ARBA" id="ARBA00023136"/>
    </source>
</evidence>
<keyword evidence="22" id="KW-1185">Reference proteome</keyword>
<dbReference type="Pfam" id="PF01148">
    <property type="entry name" value="CTP_transf_1"/>
    <property type="match status" value="1"/>
</dbReference>
<accession>A0AAU9C4H2</accession>
<dbReference type="KEGG" id="lcal:ATTO_09900"/>
<keyword evidence="16" id="KW-0594">Phospholipid biosynthesis</keyword>
<comment type="pathway">
    <text evidence="3 18">Phospholipid metabolism; CDP-diacylglycerol biosynthesis; CDP-diacylglycerol from sn-glycerol 3-phosphate: step 3/3.</text>
</comment>
<feature type="transmembrane region" description="Helical" evidence="20">
    <location>
        <begin position="67"/>
        <end position="96"/>
    </location>
</feature>
<keyword evidence="12 18" id="KW-0548">Nucleotidyltransferase</keyword>
<evidence type="ECO:0000256" key="2">
    <source>
        <dbReference type="ARBA" id="ARBA00004651"/>
    </source>
</evidence>
<dbReference type="Proteomes" id="UP001431186">
    <property type="component" value="Chromosome"/>
</dbReference>
<dbReference type="EMBL" id="AP025285">
    <property type="protein sequence ID" value="BDC91118.1"/>
    <property type="molecule type" value="Genomic_DNA"/>
</dbReference>
<dbReference type="EC" id="2.7.7.41" evidence="6 18"/>
<feature type="transmembrane region" description="Helical" evidence="20">
    <location>
        <begin position="236"/>
        <end position="255"/>
    </location>
</feature>
<dbReference type="GO" id="GO:0004605">
    <property type="term" value="F:phosphatidate cytidylyltransferase activity"/>
    <property type="evidence" value="ECO:0007669"/>
    <property type="project" value="UniProtKB-EC"/>
</dbReference>
<reference evidence="21" key="1">
    <citation type="submission" date="2021-11" db="EMBL/GenBank/DDBJ databases">
        <title>Complete genome sequence of Atopobiaceae bacterium TOC12.</title>
        <authorList>
            <person name="Morinaga K."/>
            <person name="Kusada H."/>
            <person name="Tamaki H."/>
        </authorList>
    </citation>
    <scope>NUCLEOTIDE SEQUENCE</scope>
    <source>
        <strain evidence="21">TOC12</strain>
    </source>
</reference>
<evidence type="ECO:0000256" key="7">
    <source>
        <dbReference type="ARBA" id="ARBA00019373"/>
    </source>
</evidence>
<evidence type="ECO:0000256" key="19">
    <source>
        <dbReference type="SAM" id="MobiDB-lite"/>
    </source>
</evidence>
<evidence type="ECO:0000256" key="13">
    <source>
        <dbReference type="ARBA" id="ARBA00022989"/>
    </source>
</evidence>
<evidence type="ECO:0000256" key="1">
    <source>
        <dbReference type="ARBA" id="ARBA00001698"/>
    </source>
</evidence>
<feature type="transmembrane region" description="Helical" evidence="20">
    <location>
        <begin position="261"/>
        <end position="281"/>
    </location>
</feature>
<name>A0AAU9C4H2_9ACTN</name>
<evidence type="ECO:0000256" key="14">
    <source>
        <dbReference type="ARBA" id="ARBA00023098"/>
    </source>
</evidence>
<keyword evidence="14" id="KW-0443">Lipid metabolism</keyword>
<keyword evidence="9" id="KW-0444">Lipid biosynthesis</keyword>
<sequence>MIDPSDSRSQPKPDIPDAEKTEGLDTAIHHYEQNRERRETLRLEGATRSSKVRRLSEKMLTRTLSGILYSIVVIICLFWGAIPTALLFSAMAWLCCSEFFRMSRMMGRMPNELIGLAAAVAFALSPLFPPLTLTAIFSVLVLATGVWYVWTARASVSDAAVTVFAPIYTGYLLSAVTSIRLMHGSATYFGVSAEAVLCFGVIASIWMNDAVAYLVGSRWGSHRMAPKISPHKTWEGFAGGIVGSIGVWLLMYAIHLPGVSLPIALLGGVGVGTIGVIGDLFESRLKRSAGVKDSGNFIPGHGGMLDRTDSILFGVMTAYFILRLGGLA</sequence>
<dbReference type="GO" id="GO:0005886">
    <property type="term" value="C:plasma membrane"/>
    <property type="evidence" value="ECO:0007669"/>
    <property type="project" value="UniProtKB-SubCell"/>
</dbReference>